<dbReference type="FunCoup" id="A0A5K1K8H4">
    <property type="interactions" value="679"/>
</dbReference>
<dbReference type="AlphaFoldDB" id="A0A5K1K8H4"/>
<name>A0A5K1K8H4_PLAF7</name>
<accession>A0A5K1K8H4</accession>
<feature type="compositionally biased region" description="Acidic residues" evidence="2">
    <location>
        <begin position="1657"/>
        <end position="1670"/>
    </location>
</feature>
<keyword evidence="3" id="KW-0812">Transmembrane</keyword>
<proteinExistence type="predicted"/>
<dbReference type="GeneID" id="813824"/>
<feature type="transmembrane region" description="Helical" evidence="3">
    <location>
        <begin position="6"/>
        <end position="24"/>
    </location>
</feature>
<feature type="compositionally biased region" description="Low complexity" evidence="2">
    <location>
        <begin position="502"/>
        <end position="515"/>
    </location>
</feature>
<dbReference type="Pfam" id="PF01926">
    <property type="entry name" value="MMR_HSR1"/>
    <property type="match status" value="1"/>
</dbReference>
<feature type="region of interest" description="Disordered" evidence="2">
    <location>
        <begin position="1149"/>
        <end position="1192"/>
    </location>
</feature>
<sequence length="2006" mass="240019">MFMKFIYAWSIYILIYTKCNSYILRKKYLDNLFFVNYDTVPLYDYNRRCVIYDKANKRWKLRNQRIYKKEQNDEREKGKVNRFTRCYLLNNNEFRQYDKKLKKRRKEKEGILFSKFDKMFKESFNEDDKLKKSELISILACICTNIVIEFLKLKEEKKTEDFTYTFDYSVMNVLKMVNFEYDVNEELKKQKKKKKMNKTYTSLYGEIKGGGNKKIDDYNDNIHMKKNEDPTINNSLFNEERIGANDKIEMFEETKEINIDINNKNTKEENELLDMYIQKLEFNTLEMNEIKTYIDLFFGKNTYEKVFVKNNININKIFDVLHTALFDKTQERENVMQLQQFVDNQEKKLNEKKINVRNINTFNDYLDKYVSLEEEKNINDLDNILYDDEKYESEQERTSEKKCMRKKKKKGTKSLDRVNMDIDNDGDNNNDDDDNNNDDNNNDDNNNNGDDDNSEDNDNSGDYYDNNGEDNDNNGEDNDNNGEDNDNNGEDNDNNGEDNDNNGDYYDNNGDYYDNNGDDNDNNGDNNDNNGDNNDNNGDDNNNNYNNIDKDNTNNSNSNKHRKHDNYYNELSNDQHNKDNHNPNNHNMNRKTQHNNSHEEENRYINKIHVKNIEEDRNFSKNNNEDKKKNHEEEKKFLSGLSYALIKGCNIQMEHKEEKMNEEKNECCTTHYDDKKLESCHDNQNHIILLNFIYDNKYNIEFRTDVGVVAYDLLKNEFVEDNIEECLIKDIKLNHVFNKDIINIFENIIKNLNLNVICSLPYKKRFYEKQKLIKDINNKINFHNLNDEMLHMLLYIYFIIWGEDLHFYELKKVHIEPIKKEDINKSMNTNNYVDNKNENILSAHNFFVNFNYNDNDDIIIDSDTYNNNLSKNKNNLFDSTFFENDYISLNLKIFINNKKEINNYDELKNAFNIYKCNLSEYIQNFLKSINEKDLNFVTPEYFVKNYIYNTNDEFINITEILYKCKLQKKYISLYPEQTNSMERNKKTHFKLYYSCPTSAPLVNTKIKMLQNKYGFIKNFKSNIFKINKKNNNNIIKYYHDCNYNKNDYDCNKNDYDYNKNDYDYNYNNSETPVGRYSFFLFSKNKKKYETVNKKEKSKYYQTINGNNNISTTCDFLSNEQFDEEIENFEHIDNILGHHNYDNFNEEEIENTNTKQDPSNKINHYEKSKMDKSNGPTDNNNLTCERTKSSNNNPYLQKMFEKQKYMNNILSLTNMNNNIKQNVHVLSYEDAYSNIKNDLKNKSKDKKKKKRNQNDDNDYNDDDNDYNDDDNDDVNNDDDNNNDNNDNNNNYYYHNNNMDEQNNILEQIDEEKIEKQLTSLLQNKDNYDMIKENEEKKKNKELEKLNNEKEKISTFFKNMNVEIKLNKNVCVGCGAIFQSKDMNKFGFLKNDIYEKIINKDEDLDKKNILSEIYEENKKTNTNISDINIIYKNDTINELYKLKEMNIKKMSEDDNKKIQYDEDHNVNNNNNNNNIDNNFLKVQNNINKNEMDEDIMDQKQYICKRCFDLKHKNKITNNLIINYTNNNEINVQDFEKYVINIFKKKCFIIYIVDVLDLYVYSNLKKLFNLYKKLHNDKSKLEGFYFCVNKIDLLSNYKEFTVKNYIYNFLKSNKINVLFKNIFLVSAKTGYNVKKLIYTVFMRSKNILRNTKKKNKQNLDEEEEDTEEDEDMDSLQCGNDKQEKKKKKKKSKTFLFENLLNINSNNDDIKCDDKNNHTNNKIDDLNDYDLIKYRKELFSNDNKNNFLNEQLDENNYNDNDLKNYYSKNVNIYIVGNANSGKSSLINYLLKNVKNKEKKNFLISHSIIPGTTLKNIKIKLNKNITINDTPGIISNNSILSYLNFEELKYVVCNKLKNKITSIYINENDYIFIGGLLYIHILNIKKYYSIMSFFLSEKLPIIKRKNFSKDPSMFIKQKIKTGFLYPPFKEERFDEINNFKKYYFNINNQAVDIKNSSYDIHIQGMGYITFYSFENIEFNLYTLKNVDVMSRPSIMPYHKKFGKLNFTKKLK</sequence>
<keyword evidence="3" id="KW-0472">Membrane</keyword>
<gene>
    <name evidence="5" type="ORF">PF3D7_1352000</name>
</gene>
<dbReference type="InterPro" id="IPR006073">
    <property type="entry name" value="GTP-bd"/>
</dbReference>
<feature type="compositionally biased region" description="Basic and acidic residues" evidence="2">
    <location>
        <begin position="1162"/>
        <end position="1171"/>
    </location>
</feature>
<evidence type="ECO:0000256" key="3">
    <source>
        <dbReference type="SAM" id="Phobius"/>
    </source>
</evidence>
<dbReference type="Proteomes" id="UP000001450">
    <property type="component" value="Chromosome 13"/>
</dbReference>
<dbReference type="PANTHER" id="PTHR46434:SF4">
    <property type="entry name" value="PROTEIN, PUTATIVE-RELATED"/>
    <property type="match status" value="1"/>
</dbReference>
<evidence type="ECO:0000259" key="4">
    <source>
        <dbReference type="Pfam" id="PF01926"/>
    </source>
</evidence>
<protein>
    <submittedName>
        <fullName evidence="5">GTP-binding protein, putative</fullName>
    </submittedName>
</protein>
<evidence type="ECO:0000256" key="2">
    <source>
        <dbReference type="SAM" id="MobiDB-lite"/>
    </source>
</evidence>
<organism evidence="5 6">
    <name type="scientific">Plasmodium falciparum (isolate 3D7)</name>
    <dbReference type="NCBI Taxonomy" id="36329"/>
    <lineage>
        <taxon>Eukaryota</taxon>
        <taxon>Sar</taxon>
        <taxon>Alveolata</taxon>
        <taxon>Apicomplexa</taxon>
        <taxon>Aconoidasida</taxon>
        <taxon>Haemosporida</taxon>
        <taxon>Plasmodiidae</taxon>
        <taxon>Plasmodium</taxon>
        <taxon>Plasmodium (Laverania)</taxon>
    </lineage>
</organism>
<dbReference type="RefSeq" id="XP_001350232.1">
    <property type="nucleotide sequence ID" value="XM_001350196.1"/>
</dbReference>
<dbReference type="KEGG" id="pfa:PF3D7_1352000"/>
<dbReference type="InterPro" id="IPR050896">
    <property type="entry name" value="Mito_lipid_metab_GTPase"/>
</dbReference>
<dbReference type="PANTHER" id="PTHR46434">
    <property type="entry name" value="GENETIC INTERACTOR OF PROHIBITINS 3, MITOCHONDRIAL"/>
    <property type="match status" value="1"/>
</dbReference>
<feature type="compositionally biased region" description="Acidic residues" evidence="2">
    <location>
        <begin position="1254"/>
        <end position="1280"/>
    </location>
</feature>
<keyword evidence="1" id="KW-0175">Coiled coil</keyword>
<dbReference type="IntAct" id="A0A5K1K8H4">
    <property type="interactions" value="1"/>
</dbReference>
<keyword evidence="3" id="KW-1133">Transmembrane helix</keyword>
<feature type="compositionally biased region" description="Acidic residues" evidence="2">
    <location>
        <begin position="467"/>
        <end position="501"/>
    </location>
</feature>
<dbReference type="VEuPathDB" id="PlasmoDB:PF3D7_1352000"/>
<feature type="region of interest" description="Disordered" evidence="2">
    <location>
        <begin position="391"/>
        <end position="601"/>
    </location>
</feature>
<evidence type="ECO:0000313" key="5">
    <source>
        <dbReference type="EMBL" id="VWP77834.1"/>
    </source>
</evidence>
<feature type="compositionally biased region" description="Basic and acidic residues" evidence="2">
    <location>
        <begin position="392"/>
        <end position="402"/>
    </location>
</feature>
<feature type="compositionally biased region" description="Basic residues" evidence="2">
    <location>
        <begin position="403"/>
        <end position="412"/>
    </location>
</feature>
<keyword evidence="6" id="KW-1185">Reference proteome</keyword>
<dbReference type="Gene3D" id="3.40.50.300">
    <property type="entry name" value="P-loop containing nucleotide triphosphate hydrolases"/>
    <property type="match status" value="2"/>
</dbReference>
<dbReference type="GO" id="GO:0005525">
    <property type="term" value="F:GTP binding"/>
    <property type="evidence" value="ECO:0007669"/>
    <property type="project" value="InterPro"/>
</dbReference>
<dbReference type="InParanoid" id="A0A5K1K8H4"/>
<evidence type="ECO:0000256" key="1">
    <source>
        <dbReference type="SAM" id="Coils"/>
    </source>
</evidence>
<dbReference type="OrthoDB" id="1696305at2759"/>
<dbReference type="GO" id="GO:0005739">
    <property type="term" value="C:mitochondrion"/>
    <property type="evidence" value="ECO:0000318"/>
    <property type="project" value="GO_Central"/>
</dbReference>
<feature type="compositionally biased region" description="Low complexity" evidence="2">
    <location>
        <begin position="1281"/>
        <end position="1295"/>
    </location>
</feature>
<dbReference type="SUPFAM" id="SSF52540">
    <property type="entry name" value="P-loop containing nucleoside triphosphate hydrolases"/>
    <property type="match status" value="1"/>
</dbReference>
<feature type="compositionally biased region" description="Acidic residues" evidence="2">
    <location>
        <begin position="449"/>
        <end position="459"/>
    </location>
</feature>
<feature type="coiled-coil region" evidence="1">
    <location>
        <begin position="610"/>
        <end position="666"/>
    </location>
</feature>
<feature type="region of interest" description="Disordered" evidence="2">
    <location>
        <begin position="1650"/>
        <end position="1681"/>
    </location>
</feature>
<reference evidence="6" key="2">
    <citation type="journal article" date="2002" name="Nature">
        <title>Sequence of Plasmodium falciparum chromosomes 1, 3-9 and 13.</title>
        <authorList>
            <person name="Hall N."/>
            <person name="Pain A."/>
            <person name="Berriman M."/>
            <person name="Churcher C."/>
            <person name="Harris B."/>
            <person name="Harris D."/>
            <person name="Mungall K."/>
            <person name="Bowman S."/>
            <person name="Atkin R."/>
            <person name="Baker S."/>
            <person name="Barron A."/>
            <person name="Brooks K."/>
            <person name="Buckee C.O."/>
            <person name="Burrows C."/>
            <person name="Cherevach I."/>
            <person name="Chillingworth C."/>
            <person name="Chillingworth T."/>
            <person name="Christodoulou Z."/>
            <person name="Clark L."/>
            <person name="Clark R."/>
            <person name="Corto C."/>
            <person name="Cronin A."/>
            <person name="Davies R."/>
            <person name="Davies P."/>
            <person name="Dear P."/>
            <person name="Dearden F."/>
            <person name="Doggett J."/>
            <person name="Feltwell T."/>
            <person name="Goble A."/>
            <person name="Goodhead I."/>
            <person name="Gwilliam R."/>
            <person name="Hamlin N."/>
            <person name="Hance Z."/>
            <person name="Harper D."/>
            <person name="Hauser H."/>
            <person name="Hornsby T."/>
            <person name="Holroyd S."/>
            <person name="Horrocks P."/>
            <person name="Humphray S."/>
            <person name="Jagels K."/>
            <person name="James D."/>
            <person name="Johnson D."/>
            <person name="Kerhornou A."/>
            <person name="Knight A."/>
            <person name="Kontfortov B."/>
            <person name="Keyes S."/>
            <person name="Larke N."/>
            <person name="Lawson D."/>
            <person name="Lennard N."/>
            <person name="Line A."/>
            <person name="Maddison M."/>
            <person name="McLean J."/>
            <person name="Mooney P."/>
            <person name="Moule S."/>
            <person name="Murphy L."/>
            <person name="Oliver K."/>
            <person name="Ormond D."/>
            <person name="Price C."/>
            <person name="Quail M.A."/>
            <person name="Rabbinowitsch E."/>
            <person name="Rajandream M-A."/>
            <person name="Rutter S."/>
            <person name="Rutherford K.M."/>
            <person name="Sanders M."/>
            <person name="Simmonds M."/>
            <person name="Seeger K."/>
            <person name="Sharp S."/>
            <person name="Smith R."/>
            <person name="Squares R."/>
            <person name="Squares S."/>
            <person name="Stevens K."/>
            <person name="Taylor K."/>
            <person name="Tivey A."/>
            <person name="Unwin L."/>
            <person name="Whitehead S."/>
            <person name="Woodward J."/>
            <person name="Sulston J.E."/>
            <person name="Craig A."/>
            <person name="Newbold C."/>
            <person name="Barrell B.G."/>
        </authorList>
    </citation>
    <scope>NUCLEOTIDE SEQUENCE [LARGE SCALE GENOMIC DNA]</scope>
    <source>
        <strain evidence="6">Isolate 3D7</strain>
    </source>
</reference>
<dbReference type="InterPro" id="IPR027417">
    <property type="entry name" value="P-loop_NTPase"/>
</dbReference>
<feature type="compositionally biased region" description="Low complexity" evidence="2">
    <location>
        <begin position="523"/>
        <end position="558"/>
    </location>
</feature>
<feature type="domain" description="G" evidence="4">
    <location>
        <begin position="1768"/>
        <end position="1833"/>
    </location>
</feature>
<feature type="region of interest" description="Disordered" evidence="2">
    <location>
        <begin position="1238"/>
        <end position="1295"/>
    </location>
</feature>
<dbReference type="EMBL" id="AL844509">
    <property type="protein sequence ID" value="VWP77834.1"/>
    <property type="molecule type" value="Genomic_DNA"/>
</dbReference>
<feature type="compositionally biased region" description="Acidic residues" evidence="2">
    <location>
        <begin position="422"/>
        <end position="442"/>
    </location>
</feature>
<dbReference type="PaxDb" id="5833-MAL13P1.262"/>
<feature type="compositionally biased region" description="Polar residues" evidence="2">
    <location>
        <begin position="1173"/>
        <end position="1192"/>
    </location>
</feature>
<dbReference type="OMA" id="DNNGDYY"/>
<evidence type="ECO:0000313" key="6">
    <source>
        <dbReference type="Proteomes" id="UP000001450"/>
    </source>
</evidence>
<reference evidence="6" key="1">
    <citation type="journal article" date="2002" name="Nature">
        <title>Genome sequence of the human malaria parasite Plasmodium falciparum.</title>
        <authorList>
            <person name="Gardner M.J."/>
            <person name="Hall N."/>
            <person name="Fung E."/>
            <person name="White O."/>
            <person name="Berriman M."/>
            <person name="Hyman R.W."/>
            <person name="Carlton J.M."/>
            <person name="Pain A."/>
            <person name="Nelson K.E."/>
            <person name="Bowman S."/>
            <person name="Paulsen I.T."/>
            <person name="James K."/>
            <person name="Eisen J.A."/>
            <person name="Rutherford K."/>
            <person name="Salzberg S.L."/>
            <person name="Craig A."/>
            <person name="Kyes S."/>
            <person name="Chan M.S."/>
            <person name="Nene V."/>
            <person name="Shallom S.J."/>
            <person name="Suh B."/>
            <person name="Peterson J."/>
            <person name="Angiuoli S."/>
            <person name="Pertea M."/>
            <person name="Allen J."/>
            <person name="Selengut J."/>
            <person name="Haft D."/>
            <person name="Mather M.W."/>
            <person name="Vaidya A.B."/>
            <person name="Martin D.M."/>
            <person name="Fairlamb A.H."/>
            <person name="Fraunholz M.J."/>
            <person name="Roos D.S."/>
            <person name="Ralph S.A."/>
            <person name="McFadden G.I."/>
            <person name="Cummings L.M."/>
            <person name="Subramanian G.M."/>
            <person name="Mungall C."/>
            <person name="Venter J.C."/>
            <person name="Carucci D.J."/>
            <person name="Hoffman S.L."/>
            <person name="Newbold C."/>
            <person name="Davis R.W."/>
            <person name="Fraser C.M."/>
            <person name="Barrell B."/>
        </authorList>
    </citation>
    <scope>NUCLEOTIDE SEQUENCE [LARGE SCALE GENOMIC DNA]</scope>
    <source>
        <strain evidence="6">Isolate 3D7</strain>
    </source>
</reference>
<dbReference type="STRING" id="36329.A0A5K1K8H4"/>